<dbReference type="AlphaFoldDB" id="A0A0C3PGQ2"/>
<evidence type="ECO:0000313" key="2">
    <source>
        <dbReference type="EMBL" id="KIO07139.1"/>
    </source>
</evidence>
<reference evidence="3" key="2">
    <citation type="submission" date="2015-01" db="EMBL/GenBank/DDBJ databases">
        <title>Evolutionary Origins and Diversification of the Mycorrhizal Mutualists.</title>
        <authorList>
            <consortium name="DOE Joint Genome Institute"/>
            <consortium name="Mycorrhizal Genomics Consortium"/>
            <person name="Kohler A."/>
            <person name="Kuo A."/>
            <person name="Nagy L.G."/>
            <person name="Floudas D."/>
            <person name="Copeland A."/>
            <person name="Barry K.W."/>
            <person name="Cichocki N."/>
            <person name="Veneault-Fourrey C."/>
            <person name="LaButti K."/>
            <person name="Lindquist E.A."/>
            <person name="Lipzen A."/>
            <person name="Lundell T."/>
            <person name="Morin E."/>
            <person name="Murat C."/>
            <person name="Riley R."/>
            <person name="Ohm R."/>
            <person name="Sun H."/>
            <person name="Tunlid A."/>
            <person name="Henrissat B."/>
            <person name="Grigoriev I.V."/>
            <person name="Hibbett D.S."/>
            <person name="Martin F."/>
        </authorList>
    </citation>
    <scope>NUCLEOTIDE SEQUENCE [LARGE SCALE GENOMIC DNA]</scope>
    <source>
        <strain evidence="3">Marx 270</strain>
    </source>
</reference>
<proteinExistence type="predicted"/>
<name>A0A0C3PGQ2_PISTI</name>
<dbReference type="EMBL" id="KN831961">
    <property type="protein sequence ID" value="KIO07139.1"/>
    <property type="molecule type" value="Genomic_DNA"/>
</dbReference>
<gene>
    <name evidence="2" type="ORF">M404DRAFT_998556</name>
</gene>
<accession>A0A0C3PGQ2</accession>
<sequence length="106" mass="11570">MSWAKVSYTSQCPTIDFNVLASASTYLQRDGHSSWIPSQMVSVAATRARSARGRARADGRGRHQEISARQRPFGPRSLLCAFVAPLTGSGYGEHLRSYLTNGGRLV</sequence>
<evidence type="ECO:0000313" key="3">
    <source>
        <dbReference type="Proteomes" id="UP000054217"/>
    </source>
</evidence>
<organism evidence="2 3">
    <name type="scientific">Pisolithus tinctorius Marx 270</name>
    <dbReference type="NCBI Taxonomy" id="870435"/>
    <lineage>
        <taxon>Eukaryota</taxon>
        <taxon>Fungi</taxon>
        <taxon>Dikarya</taxon>
        <taxon>Basidiomycota</taxon>
        <taxon>Agaricomycotina</taxon>
        <taxon>Agaricomycetes</taxon>
        <taxon>Agaricomycetidae</taxon>
        <taxon>Boletales</taxon>
        <taxon>Sclerodermatineae</taxon>
        <taxon>Pisolithaceae</taxon>
        <taxon>Pisolithus</taxon>
    </lineage>
</organism>
<dbReference type="Proteomes" id="UP000054217">
    <property type="component" value="Unassembled WGS sequence"/>
</dbReference>
<dbReference type="HOGENOM" id="CLU_2224286_0_0_1"/>
<feature type="region of interest" description="Disordered" evidence="1">
    <location>
        <begin position="48"/>
        <end position="68"/>
    </location>
</feature>
<keyword evidence="3" id="KW-1185">Reference proteome</keyword>
<dbReference type="InParanoid" id="A0A0C3PGQ2"/>
<evidence type="ECO:0000256" key="1">
    <source>
        <dbReference type="SAM" id="MobiDB-lite"/>
    </source>
</evidence>
<protein>
    <submittedName>
        <fullName evidence="2">Uncharacterized protein</fullName>
    </submittedName>
</protein>
<reference evidence="2 3" key="1">
    <citation type="submission" date="2014-04" db="EMBL/GenBank/DDBJ databases">
        <authorList>
            <consortium name="DOE Joint Genome Institute"/>
            <person name="Kuo A."/>
            <person name="Kohler A."/>
            <person name="Costa M.D."/>
            <person name="Nagy L.G."/>
            <person name="Floudas D."/>
            <person name="Copeland A."/>
            <person name="Barry K.W."/>
            <person name="Cichocki N."/>
            <person name="Veneault-Fourrey C."/>
            <person name="LaButti K."/>
            <person name="Lindquist E.A."/>
            <person name="Lipzen A."/>
            <person name="Lundell T."/>
            <person name="Morin E."/>
            <person name="Murat C."/>
            <person name="Sun H."/>
            <person name="Tunlid A."/>
            <person name="Henrissat B."/>
            <person name="Grigoriev I.V."/>
            <person name="Hibbett D.S."/>
            <person name="Martin F."/>
            <person name="Nordberg H.P."/>
            <person name="Cantor M.N."/>
            <person name="Hua S.X."/>
        </authorList>
    </citation>
    <scope>NUCLEOTIDE SEQUENCE [LARGE SCALE GENOMIC DNA]</scope>
    <source>
        <strain evidence="2 3">Marx 270</strain>
    </source>
</reference>
<feature type="compositionally biased region" description="Basic and acidic residues" evidence="1">
    <location>
        <begin position="55"/>
        <end position="68"/>
    </location>
</feature>